<name>A0A316AVE7_9BACT</name>
<dbReference type="Gene3D" id="3.20.20.120">
    <property type="entry name" value="Enolase-like C-terminal domain"/>
    <property type="match status" value="1"/>
</dbReference>
<dbReference type="PANTHER" id="PTHR48080:SF2">
    <property type="entry name" value="D-GALACTONATE DEHYDRATASE"/>
    <property type="match status" value="1"/>
</dbReference>
<evidence type="ECO:0000313" key="3">
    <source>
        <dbReference type="EMBL" id="PWJ54067.1"/>
    </source>
</evidence>
<dbReference type="GO" id="GO:0009063">
    <property type="term" value="P:amino acid catabolic process"/>
    <property type="evidence" value="ECO:0007669"/>
    <property type="project" value="InterPro"/>
</dbReference>
<keyword evidence="1" id="KW-0456">Lyase</keyword>
<keyword evidence="4" id="KW-1185">Reference proteome</keyword>
<evidence type="ECO:0000313" key="4">
    <source>
        <dbReference type="Proteomes" id="UP000245880"/>
    </source>
</evidence>
<accession>A0A316AVE7</accession>
<dbReference type="GO" id="GO:0016829">
    <property type="term" value="F:lyase activity"/>
    <property type="evidence" value="ECO:0007669"/>
    <property type="project" value="UniProtKB-KW"/>
</dbReference>
<dbReference type="SUPFAM" id="SSF54826">
    <property type="entry name" value="Enolase N-terminal domain-like"/>
    <property type="match status" value="1"/>
</dbReference>
<dbReference type="NCBIfam" id="NF010624">
    <property type="entry name" value="PRK14017.1"/>
    <property type="match status" value="1"/>
</dbReference>
<evidence type="ECO:0000259" key="2">
    <source>
        <dbReference type="SMART" id="SM00922"/>
    </source>
</evidence>
<organism evidence="3 4">
    <name type="scientific">Dyadobacter jejuensis</name>
    <dbReference type="NCBI Taxonomy" id="1082580"/>
    <lineage>
        <taxon>Bacteria</taxon>
        <taxon>Pseudomonadati</taxon>
        <taxon>Bacteroidota</taxon>
        <taxon>Cytophagia</taxon>
        <taxon>Cytophagales</taxon>
        <taxon>Spirosomataceae</taxon>
        <taxon>Dyadobacter</taxon>
    </lineage>
</organism>
<dbReference type="InterPro" id="IPR029065">
    <property type="entry name" value="Enolase_C-like"/>
</dbReference>
<sequence length="389" mass="43420">MKITAIKTYICHAYRTNWVFVKVFTDVDGLHGVGEATLEYKEHTVAQACHELESLLIGKDPHRIEEFWHAAYRDAYWRGGAVLMSAISAIEMALWDIKGKDLGVPVYQLLGGKVRDAIACYANGWFAPAKTPDEFAEKAREAVAQGFSALKWDPFGSAYLQIGRQELNDAMACVGAVYDSIKDKADIIIEAHGRFDIPTAVRIGQALGDFDILWYEEPIPPQNLEGLAEVKRRISVPVSAGERLYNRWEFRSLFEQKAADFIQPDVSHAGGISEIKKIAAMAEAYHIPICPHNPSGPVANAATLQLAGNLPNFFLLETMSSDVPWRQEIATEEVSFKDGKMLIPDKPGLGIDINEDAIKKYPYQAKELRHYKGTLTDIRPTNAKSYFEN</sequence>
<dbReference type="InterPro" id="IPR034593">
    <property type="entry name" value="DgoD-like"/>
</dbReference>
<dbReference type="Pfam" id="PF13378">
    <property type="entry name" value="MR_MLE_C"/>
    <property type="match status" value="1"/>
</dbReference>
<protein>
    <submittedName>
        <fullName evidence="3">Galactonate dehydratase</fullName>
    </submittedName>
</protein>
<comment type="caution">
    <text evidence="3">The sequence shown here is derived from an EMBL/GenBank/DDBJ whole genome shotgun (WGS) entry which is preliminary data.</text>
</comment>
<dbReference type="InterPro" id="IPR018110">
    <property type="entry name" value="Mandel_Rmase/mucon_lact_enz_CS"/>
</dbReference>
<dbReference type="PROSITE" id="PS00908">
    <property type="entry name" value="MR_MLE_1"/>
    <property type="match status" value="1"/>
</dbReference>
<dbReference type="AlphaFoldDB" id="A0A316AVE7"/>
<feature type="domain" description="Mandelate racemase/muconate lactonizing enzyme C-terminal" evidence="2">
    <location>
        <begin position="132"/>
        <end position="237"/>
    </location>
</feature>
<dbReference type="Proteomes" id="UP000245880">
    <property type="component" value="Unassembled WGS sequence"/>
</dbReference>
<proteinExistence type="predicted"/>
<dbReference type="SUPFAM" id="SSF51604">
    <property type="entry name" value="Enolase C-terminal domain-like"/>
    <property type="match status" value="1"/>
</dbReference>
<reference evidence="3 4" key="1">
    <citation type="submission" date="2018-03" db="EMBL/GenBank/DDBJ databases">
        <title>Genomic Encyclopedia of Archaeal and Bacterial Type Strains, Phase II (KMG-II): from individual species to whole genera.</title>
        <authorList>
            <person name="Goeker M."/>
        </authorList>
    </citation>
    <scope>NUCLEOTIDE SEQUENCE [LARGE SCALE GENOMIC DNA]</scope>
    <source>
        <strain evidence="3 4">DSM 100346</strain>
    </source>
</reference>
<dbReference type="GO" id="GO:0016854">
    <property type="term" value="F:racemase and epimerase activity"/>
    <property type="evidence" value="ECO:0007669"/>
    <property type="project" value="UniProtKB-ARBA"/>
</dbReference>
<dbReference type="InterPro" id="IPR029017">
    <property type="entry name" value="Enolase-like_N"/>
</dbReference>
<gene>
    <name evidence="3" type="ORF">CLV98_11910</name>
</gene>
<dbReference type="EMBL" id="QGDT01000019">
    <property type="protein sequence ID" value="PWJ54067.1"/>
    <property type="molecule type" value="Genomic_DNA"/>
</dbReference>
<dbReference type="InterPro" id="IPR013342">
    <property type="entry name" value="Mandelate_racemase_C"/>
</dbReference>
<dbReference type="InterPro" id="IPR013341">
    <property type="entry name" value="Mandelate_racemase_N_dom"/>
</dbReference>
<dbReference type="SFLD" id="SFLDG00179">
    <property type="entry name" value="mandelate_racemase"/>
    <property type="match status" value="1"/>
</dbReference>
<dbReference type="SMART" id="SM00922">
    <property type="entry name" value="MR_MLE"/>
    <property type="match status" value="1"/>
</dbReference>
<dbReference type="InterPro" id="IPR036849">
    <property type="entry name" value="Enolase-like_C_sf"/>
</dbReference>
<dbReference type="PANTHER" id="PTHR48080">
    <property type="entry name" value="D-GALACTONATE DEHYDRATASE-RELATED"/>
    <property type="match status" value="1"/>
</dbReference>
<dbReference type="CDD" id="cd03316">
    <property type="entry name" value="MR_like"/>
    <property type="match status" value="1"/>
</dbReference>
<dbReference type="Pfam" id="PF02746">
    <property type="entry name" value="MR_MLE_N"/>
    <property type="match status" value="1"/>
</dbReference>
<dbReference type="OrthoDB" id="9769182at2"/>
<dbReference type="Gene3D" id="3.30.390.10">
    <property type="entry name" value="Enolase-like, N-terminal domain"/>
    <property type="match status" value="1"/>
</dbReference>
<dbReference type="SFLD" id="SFLDS00001">
    <property type="entry name" value="Enolase"/>
    <property type="match status" value="1"/>
</dbReference>
<evidence type="ECO:0000256" key="1">
    <source>
        <dbReference type="ARBA" id="ARBA00023239"/>
    </source>
</evidence>
<dbReference type="RefSeq" id="WP_109677963.1">
    <property type="nucleotide sequence ID" value="NZ_QGDT01000019.1"/>
</dbReference>